<dbReference type="OrthoDB" id="3267320at2"/>
<evidence type="ECO:0000259" key="4">
    <source>
        <dbReference type="PROSITE" id="PS50977"/>
    </source>
</evidence>
<dbReference type="Pfam" id="PF00440">
    <property type="entry name" value="TetR_N"/>
    <property type="match status" value="1"/>
</dbReference>
<evidence type="ECO:0000256" key="2">
    <source>
        <dbReference type="PROSITE-ProRule" id="PRU00335"/>
    </source>
</evidence>
<name>M3VBK1_GORML</name>
<dbReference type="AlphaFoldDB" id="M3VBK1"/>
<feature type="domain" description="HTH tetR-type" evidence="4">
    <location>
        <begin position="26"/>
        <end position="86"/>
    </location>
</feature>
<feature type="region of interest" description="Disordered" evidence="3">
    <location>
        <begin position="1"/>
        <end position="22"/>
    </location>
</feature>
<accession>M3VBK1</accession>
<dbReference type="PRINTS" id="PR00455">
    <property type="entry name" value="HTHTETR"/>
</dbReference>
<dbReference type="Gene3D" id="1.10.10.60">
    <property type="entry name" value="Homeodomain-like"/>
    <property type="match status" value="1"/>
</dbReference>
<organism evidence="5 6">
    <name type="scientific">Gordonia malaquae NBRC 108250</name>
    <dbReference type="NCBI Taxonomy" id="1223542"/>
    <lineage>
        <taxon>Bacteria</taxon>
        <taxon>Bacillati</taxon>
        <taxon>Actinomycetota</taxon>
        <taxon>Actinomycetes</taxon>
        <taxon>Mycobacteriales</taxon>
        <taxon>Gordoniaceae</taxon>
        <taxon>Gordonia</taxon>
    </lineage>
</organism>
<reference evidence="5 6" key="1">
    <citation type="submission" date="2013-02" db="EMBL/GenBank/DDBJ databases">
        <title>Whole genome shotgun sequence of Gordonia malaquae NBRC 108250.</title>
        <authorList>
            <person name="Yoshida I."/>
            <person name="Hosoyama A."/>
            <person name="Tsuchikane K."/>
            <person name="Ando Y."/>
            <person name="Baba S."/>
            <person name="Ohji S."/>
            <person name="Hamada M."/>
            <person name="Tamura T."/>
            <person name="Yamazoe A."/>
            <person name="Yamazaki S."/>
            <person name="Fujita N."/>
        </authorList>
    </citation>
    <scope>NUCLEOTIDE SEQUENCE [LARGE SCALE GENOMIC DNA]</scope>
    <source>
        <strain evidence="5 6">NBRC 108250</strain>
    </source>
</reference>
<keyword evidence="6" id="KW-1185">Reference proteome</keyword>
<dbReference type="STRING" id="410332.SAMN04488550_0236"/>
<comment type="caution">
    <text evidence="5">The sequence shown here is derived from an EMBL/GenBank/DDBJ whole genome shotgun (WGS) entry which is preliminary data.</text>
</comment>
<feature type="DNA-binding region" description="H-T-H motif" evidence="2">
    <location>
        <begin position="49"/>
        <end position="68"/>
    </location>
</feature>
<dbReference type="eggNOG" id="COG1309">
    <property type="taxonomic scope" value="Bacteria"/>
</dbReference>
<dbReference type="GO" id="GO:0003700">
    <property type="term" value="F:DNA-binding transcription factor activity"/>
    <property type="evidence" value="ECO:0007669"/>
    <property type="project" value="TreeGrafter"/>
</dbReference>
<dbReference type="SUPFAM" id="SSF46689">
    <property type="entry name" value="Homeodomain-like"/>
    <property type="match status" value="1"/>
</dbReference>
<dbReference type="Proteomes" id="UP000035009">
    <property type="component" value="Unassembled WGS sequence"/>
</dbReference>
<dbReference type="RefSeq" id="WP_008379400.1">
    <property type="nucleotide sequence ID" value="NZ_BAOP01000017.1"/>
</dbReference>
<protein>
    <submittedName>
        <fullName evidence="5">Putative TetR family transcriptional regulator</fullName>
    </submittedName>
</protein>
<dbReference type="PANTHER" id="PTHR30055">
    <property type="entry name" value="HTH-TYPE TRANSCRIPTIONAL REGULATOR RUTR"/>
    <property type="match status" value="1"/>
</dbReference>
<sequence>MMSQRINGERSSRPPSGGEGRTAANAISEDVILDAAAKLMSTIGIRRTTMADVARTAEVSRATLYRRFPNVESLAAQVTTREFTRIAAESPAREGLATRESMIVGLVHLVSAARKHPLLQRIIELDPEFLMPYLLHRTGRTSRSQLDTIEHLLTAGQATGEIRAGDAGRMATTVLQMAWSFALTGPVFTDPDDVDALDDELSELLERYLRP</sequence>
<evidence type="ECO:0000256" key="1">
    <source>
        <dbReference type="ARBA" id="ARBA00023125"/>
    </source>
</evidence>
<evidence type="ECO:0000313" key="6">
    <source>
        <dbReference type="Proteomes" id="UP000035009"/>
    </source>
</evidence>
<proteinExistence type="predicted"/>
<dbReference type="EMBL" id="BAOP01000017">
    <property type="protein sequence ID" value="GAC80403.1"/>
    <property type="molecule type" value="Genomic_DNA"/>
</dbReference>
<dbReference type="InterPro" id="IPR001647">
    <property type="entry name" value="HTH_TetR"/>
</dbReference>
<evidence type="ECO:0000256" key="3">
    <source>
        <dbReference type="SAM" id="MobiDB-lite"/>
    </source>
</evidence>
<dbReference type="SUPFAM" id="SSF48498">
    <property type="entry name" value="Tetracyclin repressor-like, C-terminal domain"/>
    <property type="match status" value="1"/>
</dbReference>
<dbReference type="InterPro" id="IPR050109">
    <property type="entry name" value="HTH-type_TetR-like_transc_reg"/>
</dbReference>
<dbReference type="InterPro" id="IPR036271">
    <property type="entry name" value="Tet_transcr_reg_TetR-rel_C_sf"/>
</dbReference>
<dbReference type="PROSITE" id="PS50977">
    <property type="entry name" value="HTH_TETR_2"/>
    <property type="match status" value="1"/>
</dbReference>
<dbReference type="GO" id="GO:0000976">
    <property type="term" value="F:transcription cis-regulatory region binding"/>
    <property type="evidence" value="ECO:0007669"/>
    <property type="project" value="TreeGrafter"/>
</dbReference>
<keyword evidence="1 2" id="KW-0238">DNA-binding</keyword>
<evidence type="ECO:0000313" key="5">
    <source>
        <dbReference type="EMBL" id="GAC80403.1"/>
    </source>
</evidence>
<dbReference type="Gene3D" id="1.10.357.10">
    <property type="entry name" value="Tetracycline Repressor, domain 2"/>
    <property type="match status" value="1"/>
</dbReference>
<dbReference type="InterPro" id="IPR009057">
    <property type="entry name" value="Homeodomain-like_sf"/>
</dbReference>
<dbReference type="PANTHER" id="PTHR30055:SF153">
    <property type="entry name" value="HTH-TYPE TRANSCRIPTIONAL REPRESSOR RV3405C"/>
    <property type="match status" value="1"/>
</dbReference>
<gene>
    <name evidence="5" type="ORF">GM1_017_00620</name>
</gene>